<organism evidence="2 3">
    <name type="scientific">Photorhabdus luminescens subsp. mexicana</name>
    <dbReference type="NCBI Taxonomy" id="2100167"/>
    <lineage>
        <taxon>Bacteria</taxon>
        <taxon>Pseudomonadati</taxon>
        <taxon>Pseudomonadota</taxon>
        <taxon>Gammaproteobacteria</taxon>
        <taxon>Enterobacterales</taxon>
        <taxon>Morganellaceae</taxon>
        <taxon>Photorhabdus</taxon>
    </lineage>
</organism>
<dbReference type="RefSeq" id="WP_132346998.1">
    <property type="nucleotide sequence ID" value="NZ_CAWOLF010000019.1"/>
</dbReference>
<evidence type="ECO:0000256" key="1">
    <source>
        <dbReference type="SAM" id="SignalP"/>
    </source>
</evidence>
<gene>
    <name evidence="2" type="ORF">C5468_17495</name>
</gene>
<reference evidence="2 3" key="1">
    <citation type="journal article" date="2019" name="Int. J. Syst. Evol. Microbiol.">
        <title>Photorhabdus khanii subsp. guanajuatensis subsp. nov., isolated from Heterorhabditis atacamensis, and Photorhabdus luminescens subsp. mexicana subsp. nov., isolated from Heterorhabditis mexicana entomopathogenic nematodes.</title>
        <authorList>
            <person name="Machado R.A.R."/>
            <person name="Bruno P."/>
            <person name="Arce C.C.M."/>
            <person name="Liechti N."/>
            <person name="Kohler A."/>
            <person name="Bernal J."/>
            <person name="Bruggmann R."/>
            <person name="Turlings T.C.J."/>
        </authorList>
    </citation>
    <scope>NUCLEOTIDE SEQUENCE [LARGE SCALE GENOMIC DNA]</scope>
    <source>
        <strain evidence="2 3">MEX47-22</strain>
    </source>
</reference>
<accession>A0A4R4J3I0</accession>
<proteinExistence type="predicted"/>
<feature type="chain" id="PRO_5020820995" evidence="1">
    <location>
        <begin position="23"/>
        <end position="188"/>
    </location>
</feature>
<keyword evidence="1" id="KW-0732">Signal</keyword>
<name>A0A4R4J3I0_PHOLU</name>
<dbReference type="EMBL" id="PUJX01000019">
    <property type="protein sequence ID" value="TDB47886.1"/>
    <property type="molecule type" value="Genomic_DNA"/>
</dbReference>
<protein>
    <submittedName>
        <fullName evidence="2">Uncharacterized protein</fullName>
    </submittedName>
</protein>
<dbReference type="Proteomes" id="UP000295550">
    <property type="component" value="Unassembled WGS sequence"/>
</dbReference>
<evidence type="ECO:0000313" key="3">
    <source>
        <dbReference type="Proteomes" id="UP000295550"/>
    </source>
</evidence>
<feature type="signal peptide" evidence="1">
    <location>
        <begin position="1"/>
        <end position="22"/>
    </location>
</feature>
<evidence type="ECO:0000313" key="2">
    <source>
        <dbReference type="EMBL" id="TDB47886.1"/>
    </source>
</evidence>
<dbReference type="AlphaFoldDB" id="A0A4R4J3I0"/>
<sequence>MIRFMSLLLFFLLCFSVNRVFSATEDIYFCVRSDNDSYLSKYMLFTVSSEDIYDHYSIGLGPLLMRGRAYFIDSKGHVKDYNVDYTSSIEEDDNGNIILSNDVLNIYKGNRDDVINDNNYTDYFVNNTRKYLDFKFYISTKNSTDESYGFYLYGYDLLKHIYIYDEKNRAECLSKFPEKYLRKINFNS</sequence>
<comment type="caution">
    <text evidence="2">The sequence shown here is derived from an EMBL/GenBank/DDBJ whole genome shotgun (WGS) entry which is preliminary data.</text>
</comment>